<protein>
    <submittedName>
        <fullName evidence="2">DUF2690 domain-containing protein</fullName>
    </submittedName>
</protein>
<reference evidence="3" key="1">
    <citation type="journal article" date="2019" name="Int. J. Syst. Evol. Microbiol.">
        <title>The Global Catalogue of Microorganisms (GCM) 10K type strain sequencing project: providing services to taxonomists for standard genome sequencing and annotation.</title>
        <authorList>
            <consortium name="The Broad Institute Genomics Platform"/>
            <consortium name="The Broad Institute Genome Sequencing Center for Infectious Disease"/>
            <person name="Wu L."/>
            <person name="Ma J."/>
        </authorList>
    </citation>
    <scope>NUCLEOTIDE SEQUENCE [LARGE SCALE GENOMIC DNA]</scope>
    <source>
        <strain evidence="3">CGMCC 4.7131</strain>
    </source>
</reference>
<comment type="caution">
    <text evidence="2">The sequence shown here is derived from an EMBL/GenBank/DDBJ whole genome shotgun (WGS) entry which is preliminary data.</text>
</comment>
<dbReference type="InterPro" id="IPR021224">
    <property type="entry name" value="DUF2690"/>
</dbReference>
<sequence length="204" mass="22185">MHKRQDVPRSTRHGKGKSEVICVQGIRRWGPPAAALTLLAGAFQGIQASPAAAADCWRATCSGKDPVQMGCDDDAEILQQVAEPDASVVVRLMWSPQCQGVWAKVSRDLDTSPDYVYLTLWSTRDPDGGIQRSTASGPLPDGVAGDYTVMENWKTTTAKACWNDVHTRYDPEPLKYIINNPTATSDKPVDASLPTTHGSCTDWL</sequence>
<feature type="compositionally biased region" description="Polar residues" evidence="1">
    <location>
        <begin position="193"/>
        <end position="204"/>
    </location>
</feature>
<accession>A0ABW0DU53</accession>
<dbReference type="Proteomes" id="UP001596035">
    <property type="component" value="Unassembled WGS sequence"/>
</dbReference>
<name>A0ABW0DU53_9ACTN</name>
<gene>
    <name evidence="2" type="ORF">ACFPWV_15335</name>
</gene>
<dbReference type="RefSeq" id="WP_344556275.1">
    <property type="nucleotide sequence ID" value="NZ_BAAATG010000006.1"/>
</dbReference>
<dbReference type="Pfam" id="PF10901">
    <property type="entry name" value="DUF2690"/>
    <property type="match status" value="1"/>
</dbReference>
<evidence type="ECO:0000256" key="1">
    <source>
        <dbReference type="SAM" id="MobiDB-lite"/>
    </source>
</evidence>
<evidence type="ECO:0000313" key="2">
    <source>
        <dbReference type="EMBL" id="MFC5241274.1"/>
    </source>
</evidence>
<organism evidence="2 3">
    <name type="scientific">Streptomyces atrovirens</name>
    <dbReference type="NCBI Taxonomy" id="285556"/>
    <lineage>
        <taxon>Bacteria</taxon>
        <taxon>Bacillati</taxon>
        <taxon>Actinomycetota</taxon>
        <taxon>Actinomycetes</taxon>
        <taxon>Kitasatosporales</taxon>
        <taxon>Streptomycetaceae</taxon>
        <taxon>Streptomyces</taxon>
    </lineage>
</organism>
<keyword evidence="3" id="KW-1185">Reference proteome</keyword>
<evidence type="ECO:0000313" key="3">
    <source>
        <dbReference type="Proteomes" id="UP001596035"/>
    </source>
</evidence>
<dbReference type="EMBL" id="JBHSKN010000014">
    <property type="protein sequence ID" value="MFC5241274.1"/>
    <property type="molecule type" value="Genomic_DNA"/>
</dbReference>
<proteinExistence type="predicted"/>
<feature type="region of interest" description="Disordered" evidence="1">
    <location>
        <begin position="185"/>
        <end position="204"/>
    </location>
</feature>